<evidence type="ECO:0000259" key="1">
    <source>
        <dbReference type="Pfam" id="PF09414"/>
    </source>
</evidence>
<feature type="domain" description="RNA ligase" evidence="1">
    <location>
        <begin position="33"/>
        <end position="245"/>
    </location>
</feature>
<keyword evidence="2" id="KW-0436">Ligase</keyword>
<organism evidence="2">
    <name type="scientific">Terrestrivirus sp</name>
    <dbReference type="NCBI Taxonomy" id="2487775"/>
    <lineage>
        <taxon>Viruses</taxon>
        <taxon>Varidnaviria</taxon>
        <taxon>Bamfordvirae</taxon>
        <taxon>Nucleocytoviricota</taxon>
        <taxon>Megaviricetes</taxon>
        <taxon>Imitervirales</taxon>
        <taxon>Mimiviridae</taxon>
        <taxon>Klosneuvirinae</taxon>
    </lineage>
</organism>
<sequence length="372" mass="43820">MGFEPFPHIEGFSQAVKQVRIRYKDLILPTLKLIGTVKMHGTNGSVIQRLKTNEFQYQSRNHVLTEGLDNFDFKKFITERNPQELFDIIRQTIQDNQNNQNIQNIQNIQNNQNNHEVIDLNNYDIGIYGEFCGKAIQKKVAITGLEYFFVIFGIRLIPIDSNNSIWYDMEKMTHMKNHSKRIYNVYDFPVYTLDIDFNYPDKYEKEIMKLTDIVANECPVGKFFGISGPGEGIVWHLDKNNKNNKNDNFSLVFKSKSESFLPSTLNKMPKPDNIKNDNTIVDIFIMNTLTEYRLNQGIDYTKEMLYPEQLTTKTMGIFLKWIVEDILREESDTIEEYNLKEDELKKLIPQKAKRWFIQYLLMSNEQIQENNI</sequence>
<protein>
    <submittedName>
        <fullName evidence="2">RNA ligase</fullName>
    </submittedName>
</protein>
<dbReference type="SUPFAM" id="SSF56091">
    <property type="entry name" value="DNA ligase/mRNA capping enzyme, catalytic domain"/>
    <property type="match status" value="1"/>
</dbReference>
<dbReference type="EMBL" id="MK071988">
    <property type="protein sequence ID" value="AYV76636.1"/>
    <property type="molecule type" value="Genomic_DNA"/>
</dbReference>
<dbReference type="Pfam" id="PF09414">
    <property type="entry name" value="RNA_ligase"/>
    <property type="match status" value="1"/>
</dbReference>
<gene>
    <name evidence="2" type="ORF">Terrestrivirus10_20</name>
</gene>
<reference evidence="2" key="1">
    <citation type="submission" date="2018-10" db="EMBL/GenBank/DDBJ databases">
        <title>Hidden diversity of soil giant viruses.</title>
        <authorList>
            <person name="Schulz F."/>
            <person name="Alteio L."/>
            <person name="Goudeau D."/>
            <person name="Ryan E.M."/>
            <person name="Malmstrom R.R."/>
            <person name="Blanchard J."/>
            <person name="Woyke T."/>
        </authorList>
    </citation>
    <scope>NUCLEOTIDE SEQUENCE</scope>
    <source>
        <strain evidence="2">TEV1</strain>
    </source>
</reference>
<dbReference type="InterPro" id="IPR021122">
    <property type="entry name" value="RNA_ligase_dom_REL/Rnl2"/>
</dbReference>
<name>A0A3G4ZP28_9VIRU</name>
<evidence type="ECO:0000313" key="2">
    <source>
        <dbReference type="EMBL" id="AYV76636.1"/>
    </source>
</evidence>
<accession>A0A3G4ZP28</accession>
<proteinExistence type="predicted"/>
<dbReference type="GO" id="GO:0016874">
    <property type="term" value="F:ligase activity"/>
    <property type="evidence" value="ECO:0007669"/>
    <property type="project" value="UniProtKB-KW"/>
</dbReference>
<dbReference type="Gene3D" id="3.30.470.30">
    <property type="entry name" value="DNA ligase/mRNA capping enzyme"/>
    <property type="match status" value="1"/>
</dbReference>